<accession>A0A831NRY6</accession>
<evidence type="ECO:0000256" key="2">
    <source>
        <dbReference type="SAM" id="Coils"/>
    </source>
</evidence>
<feature type="coiled-coil region" evidence="2">
    <location>
        <begin position="180"/>
        <end position="289"/>
    </location>
</feature>
<protein>
    <submittedName>
        <fullName evidence="3">DUF2325 domain-containing protein</fullName>
    </submittedName>
</protein>
<dbReference type="InterPro" id="IPR016772">
    <property type="entry name" value="UCP020408"/>
</dbReference>
<proteinExistence type="inferred from homology"/>
<dbReference type="Pfam" id="PF10087">
    <property type="entry name" value="DUF2325"/>
    <property type="match status" value="1"/>
</dbReference>
<dbReference type="AlphaFoldDB" id="A0A831NRY6"/>
<evidence type="ECO:0000313" key="3">
    <source>
        <dbReference type="EMBL" id="HDK37763.1"/>
    </source>
</evidence>
<comment type="caution">
    <text evidence="3">The sequence shown here is derived from an EMBL/GenBank/DDBJ whole genome shotgun (WGS) entry which is preliminary data.</text>
</comment>
<sequence>MTTTNSVSATSKKRASVKGRRKLWELEDRFHCSIVGTCLNLDELRKLGRKLGIPTRIVNNDYLLHSAFVGLIGERSTEARLINKTLDRKYRTTIRQFNTAIDPAQLQKLWQDALRLGEINGAFWALVTHPQANEDLLFDAYGKVHMLSHLSGASIRVDMRQLNRLRLQVPHLEQQLLLQRKEAQAALSARKSTISKLEQKLTSQETAEKRCARLEEKLLQHERGTTLSELRNQVEDYAARLTIARARAERAEGRIESWKDKTASLQERNDQLESQLTQLVRERNALENTLEQLLTPDCNQCENSDYCSKDLDLCNRCVLFVGGRNRQCAHFRALVEKRNGEFIHHDGGLEESRQRLATLLARADMVLCPLDCISHDAMNRIKRDCKRSGTPLQILPQSSLAAFSRGLQEIGQTMQIQMPGSA</sequence>
<dbReference type="Proteomes" id="UP000885822">
    <property type="component" value="Unassembled WGS sequence"/>
</dbReference>
<gene>
    <name evidence="3" type="ORF">ENG92_01940</name>
</gene>
<dbReference type="EMBL" id="DRCV01000087">
    <property type="protein sequence ID" value="HDK37763.1"/>
    <property type="molecule type" value="Genomic_DNA"/>
</dbReference>
<keyword evidence="2" id="KW-0175">Coiled coil</keyword>
<comment type="similarity">
    <text evidence="1">Belongs to the UPF0751 family.</text>
</comment>
<reference evidence="3" key="1">
    <citation type="journal article" date="2020" name="mSystems">
        <title>Genome- and Community-Level Interaction Insights into Carbon Utilization and Element Cycling Functions of Hydrothermarchaeota in Hydrothermal Sediment.</title>
        <authorList>
            <person name="Zhou Z."/>
            <person name="Liu Y."/>
            <person name="Xu W."/>
            <person name="Pan J."/>
            <person name="Luo Z.H."/>
            <person name="Li M."/>
        </authorList>
    </citation>
    <scope>NUCLEOTIDE SEQUENCE [LARGE SCALE GENOMIC DNA]</scope>
    <source>
        <strain evidence="3">HyVt-26</strain>
    </source>
</reference>
<evidence type="ECO:0000256" key="1">
    <source>
        <dbReference type="ARBA" id="ARBA00007189"/>
    </source>
</evidence>
<organism evidence="3">
    <name type="scientific">Thiolapillus brandeum</name>
    <dbReference type="NCBI Taxonomy" id="1076588"/>
    <lineage>
        <taxon>Bacteria</taxon>
        <taxon>Pseudomonadati</taxon>
        <taxon>Pseudomonadota</taxon>
        <taxon>Gammaproteobacteria</taxon>
        <taxon>Chromatiales</taxon>
        <taxon>Sedimenticolaceae</taxon>
        <taxon>Thiolapillus</taxon>
    </lineage>
</organism>
<name>A0A831NRY6_9GAMM</name>